<dbReference type="GO" id="GO:0005576">
    <property type="term" value="C:extracellular region"/>
    <property type="evidence" value="ECO:0007669"/>
    <property type="project" value="TreeGrafter"/>
</dbReference>
<comment type="similarity">
    <text evidence="1">Belongs to the 'GDSL' lipolytic enzyme family.</text>
</comment>
<dbReference type="Gene3D" id="3.40.50.1110">
    <property type="entry name" value="SGNH hydrolase"/>
    <property type="match status" value="1"/>
</dbReference>
<dbReference type="Proteomes" id="UP001159364">
    <property type="component" value="Linkage Group LG06"/>
</dbReference>
<dbReference type="GO" id="GO:0006629">
    <property type="term" value="P:lipid metabolic process"/>
    <property type="evidence" value="ECO:0007669"/>
    <property type="project" value="InterPro"/>
</dbReference>
<dbReference type="PANTHER" id="PTHR45642">
    <property type="entry name" value="GDSL ESTERASE/LIPASE EXL3"/>
    <property type="match status" value="1"/>
</dbReference>
<evidence type="ECO:0000256" key="2">
    <source>
        <dbReference type="SAM" id="SignalP"/>
    </source>
</evidence>
<evidence type="ECO:0000313" key="3">
    <source>
        <dbReference type="EMBL" id="KAJ8762395.1"/>
    </source>
</evidence>
<dbReference type="InterPro" id="IPR036514">
    <property type="entry name" value="SGNH_hydro_sf"/>
</dbReference>
<keyword evidence="4" id="KW-1185">Reference proteome</keyword>
<dbReference type="AlphaFoldDB" id="A0AAV8T802"/>
<proteinExistence type="inferred from homology"/>
<feature type="signal peptide" evidence="2">
    <location>
        <begin position="1"/>
        <end position="36"/>
    </location>
</feature>
<reference evidence="3 4" key="1">
    <citation type="submission" date="2021-09" db="EMBL/GenBank/DDBJ databases">
        <title>Genomic insights and catalytic innovation underlie evolution of tropane alkaloids biosynthesis.</title>
        <authorList>
            <person name="Wang Y.-J."/>
            <person name="Tian T."/>
            <person name="Huang J.-P."/>
            <person name="Huang S.-X."/>
        </authorList>
    </citation>
    <scope>NUCLEOTIDE SEQUENCE [LARGE SCALE GENOMIC DNA]</scope>
    <source>
        <strain evidence="3">KIB-2018</strain>
        <tissue evidence="3">Leaf</tissue>
    </source>
</reference>
<protein>
    <recommendedName>
        <fullName evidence="5">GDSL esterase/lipase EXL3</fullName>
    </recommendedName>
</protein>
<dbReference type="SUPFAM" id="SSF52266">
    <property type="entry name" value="SGNH hydrolase"/>
    <property type="match status" value="1"/>
</dbReference>
<feature type="chain" id="PRO_5043765208" description="GDSL esterase/lipase EXL3" evidence="2">
    <location>
        <begin position="37"/>
        <end position="370"/>
    </location>
</feature>
<sequence>MASCFRYPSLSATCSSTTLIWVSLFLLLLFSGITEAVIKLPNNETVSAVIVFGDSIVDTGNNNNFQTLAKSNFPPYGRDFMGGVPTGRFSNGKVPSDLLAEELGVKDLLPAYRDPNLRPEDLLTGVCFATGGSGYDPLTSEITLVTSLDGQLQEFKEYIQKVRGLIGDEQTRLLLEKAVVVVVQSSNDIATTYYSSRIRAAHYDISSYTDMLVVSATNFVKELYGLGTFRIGVFGAPPLGCLPSTRTLAGGITRECNETYNQGSQLFNSKLSKALDSLRSSLPSSKVVYIDVYTPLLDLIKNYRSYGFEVGDKGCCGTGLLEAAVFCNKFSPHTCPDASKYVFWDGFHPTEKAYKLLVNKLLKKYVNSFV</sequence>
<dbReference type="Pfam" id="PF00657">
    <property type="entry name" value="Lipase_GDSL"/>
    <property type="match status" value="1"/>
</dbReference>
<dbReference type="InterPro" id="IPR001087">
    <property type="entry name" value="GDSL"/>
</dbReference>
<keyword evidence="2" id="KW-0732">Signal</keyword>
<dbReference type="PANTHER" id="PTHR45642:SF135">
    <property type="entry name" value="GDSL ESTERASE_LIPASE EXL2"/>
    <property type="match status" value="1"/>
</dbReference>
<dbReference type="CDD" id="cd01837">
    <property type="entry name" value="SGNH_plant_lipase_like"/>
    <property type="match status" value="1"/>
</dbReference>
<evidence type="ECO:0000256" key="1">
    <source>
        <dbReference type="ARBA" id="ARBA00008668"/>
    </source>
</evidence>
<dbReference type="EMBL" id="JAIWQS010000006">
    <property type="protein sequence ID" value="KAJ8762395.1"/>
    <property type="molecule type" value="Genomic_DNA"/>
</dbReference>
<name>A0AAV8T802_9ROSI</name>
<dbReference type="InterPro" id="IPR050592">
    <property type="entry name" value="GDSL_lipolytic_enzyme"/>
</dbReference>
<comment type="caution">
    <text evidence="3">The sequence shown here is derived from an EMBL/GenBank/DDBJ whole genome shotgun (WGS) entry which is preliminary data.</text>
</comment>
<dbReference type="InterPro" id="IPR035669">
    <property type="entry name" value="SGNH_plant_lipase-like"/>
</dbReference>
<dbReference type="GO" id="GO:0016298">
    <property type="term" value="F:lipase activity"/>
    <property type="evidence" value="ECO:0007669"/>
    <property type="project" value="InterPro"/>
</dbReference>
<evidence type="ECO:0000313" key="4">
    <source>
        <dbReference type="Proteomes" id="UP001159364"/>
    </source>
</evidence>
<accession>A0AAV8T802</accession>
<dbReference type="PROSITE" id="PS01098">
    <property type="entry name" value="LIPASE_GDSL_SER"/>
    <property type="match status" value="1"/>
</dbReference>
<gene>
    <name evidence="3" type="ORF">K2173_007555</name>
</gene>
<organism evidence="3 4">
    <name type="scientific">Erythroxylum novogranatense</name>
    <dbReference type="NCBI Taxonomy" id="1862640"/>
    <lineage>
        <taxon>Eukaryota</taxon>
        <taxon>Viridiplantae</taxon>
        <taxon>Streptophyta</taxon>
        <taxon>Embryophyta</taxon>
        <taxon>Tracheophyta</taxon>
        <taxon>Spermatophyta</taxon>
        <taxon>Magnoliopsida</taxon>
        <taxon>eudicotyledons</taxon>
        <taxon>Gunneridae</taxon>
        <taxon>Pentapetalae</taxon>
        <taxon>rosids</taxon>
        <taxon>fabids</taxon>
        <taxon>Malpighiales</taxon>
        <taxon>Erythroxylaceae</taxon>
        <taxon>Erythroxylum</taxon>
    </lineage>
</organism>
<dbReference type="FunFam" id="3.40.50.1110:FF:000003">
    <property type="entry name" value="GDSL esterase/lipase APG"/>
    <property type="match status" value="1"/>
</dbReference>
<dbReference type="InterPro" id="IPR008265">
    <property type="entry name" value="Lipase_GDSL_AS"/>
</dbReference>
<evidence type="ECO:0008006" key="5">
    <source>
        <dbReference type="Google" id="ProtNLM"/>
    </source>
</evidence>